<dbReference type="Pfam" id="PF02617">
    <property type="entry name" value="ClpS"/>
    <property type="match status" value="1"/>
</dbReference>
<dbReference type="GO" id="GO:0008233">
    <property type="term" value="F:peptidase activity"/>
    <property type="evidence" value="ECO:0007669"/>
    <property type="project" value="UniProtKB-KW"/>
</dbReference>
<reference evidence="3" key="2">
    <citation type="submission" date="2021-08" db="EMBL/GenBank/DDBJ databases">
        <authorList>
            <person name="Dalcin Martins P."/>
        </authorList>
    </citation>
    <scope>NUCLEOTIDE SEQUENCE</scope>
    <source>
        <strain evidence="3">MAG_39</strain>
    </source>
</reference>
<dbReference type="GO" id="GO:0030163">
    <property type="term" value="P:protein catabolic process"/>
    <property type="evidence" value="ECO:0007669"/>
    <property type="project" value="InterPro"/>
</dbReference>
<accession>A0A953J7G8</accession>
<sequence length="108" mass="12527">MGAREDHREGRFEEEIGVKERQKTKKPPLYRVFLLNDDYTTMDFVVHILENIFQKSPVEATRIMLHVHKNGKGLAGVYTRDIAETKIAEVHGLARKSNFPLQCTMEKE</sequence>
<protein>
    <recommendedName>
        <fullName evidence="1">ATP-dependent Clp protease adapter protein ClpS</fullName>
    </recommendedName>
</protein>
<proteinExistence type="inferred from homology"/>
<keyword evidence="3" id="KW-0378">Hydrolase</keyword>
<comment type="similarity">
    <text evidence="1">Belongs to the ClpS family.</text>
</comment>
<reference evidence="3" key="1">
    <citation type="journal article" date="2021" name="bioRxiv">
        <title>Unraveling nitrogen, sulfur and carbon metabolic pathways and microbial community transcriptional responses to substrate deprivation and toxicity stresses in a bioreactor mimicking anoxic brackish coastal sediment conditions.</title>
        <authorList>
            <person name="Martins P.D."/>
            <person name="Echeveste M.J."/>
            <person name="Arshad A."/>
            <person name="Kurth J."/>
            <person name="Ouboter H."/>
            <person name="Jetten M.S.M."/>
            <person name="Welte C.U."/>
        </authorList>
    </citation>
    <scope>NUCLEOTIDE SEQUENCE</scope>
    <source>
        <strain evidence="3">MAG_39</strain>
    </source>
</reference>
<dbReference type="GO" id="GO:0006508">
    <property type="term" value="P:proteolysis"/>
    <property type="evidence" value="ECO:0007669"/>
    <property type="project" value="UniProtKB-UniRule"/>
</dbReference>
<dbReference type="AlphaFoldDB" id="A0A953J7G8"/>
<comment type="subunit">
    <text evidence="1">Binds to the N-terminal domain of the chaperone ClpA.</text>
</comment>
<evidence type="ECO:0000259" key="2">
    <source>
        <dbReference type="Pfam" id="PF02617"/>
    </source>
</evidence>
<dbReference type="PANTHER" id="PTHR33473:SF19">
    <property type="entry name" value="ATP-DEPENDENT CLP PROTEASE ADAPTER PROTEIN CLPS"/>
    <property type="match status" value="1"/>
</dbReference>
<dbReference type="Gene3D" id="3.30.1390.10">
    <property type="match status" value="1"/>
</dbReference>
<dbReference type="Proteomes" id="UP000705867">
    <property type="component" value="Unassembled WGS sequence"/>
</dbReference>
<dbReference type="FunFam" id="3.30.1390.10:FF:000002">
    <property type="entry name" value="ATP-dependent Clp protease adapter protein ClpS"/>
    <property type="match status" value="1"/>
</dbReference>
<dbReference type="NCBIfam" id="NF000672">
    <property type="entry name" value="PRK00033.1-5"/>
    <property type="match status" value="1"/>
</dbReference>
<evidence type="ECO:0000313" key="4">
    <source>
        <dbReference type="Proteomes" id="UP000705867"/>
    </source>
</evidence>
<dbReference type="HAMAP" id="MF_00302">
    <property type="entry name" value="ClpS"/>
    <property type="match status" value="1"/>
</dbReference>
<evidence type="ECO:0000256" key="1">
    <source>
        <dbReference type="HAMAP-Rule" id="MF_00302"/>
    </source>
</evidence>
<dbReference type="SUPFAM" id="SSF54736">
    <property type="entry name" value="ClpS-like"/>
    <property type="match status" value="1"/>
</dbReference>
<evidence type="ECO:0000313" key="3">
    <source>
        <dbReference type="EMBL" id="MBZ0157676.1"/>
    </source>
</evidence>
<keyword evidence="3" id="KW-0645">Protease</keyword>
<feature type="domain" description="Adaptor protein ClpS core" evidence="2">
    <location>
        <begin position="25"/>
        <end position="104"/>
    </location>
</feature>
<organism evidence="3 4">
    <name type="scientific">Candidatus Nitrobium versatile</name>
    <dbReference type="NCBI Taxonomy" id="2884831"/>
    <lineage>
        <taxon>Bacteria</taxon>
        <taxon>Pseudomonadati</taxon>
        <taxon>Nitrospirota</taxon>
        <taxon>Nitrospiria</taxon>
        <taxon>Nitrospirales</taxon>
        <taxon>Nitrospiraceae</taxon>
        <taxon>Candidatus Nitrobium</taxon>
    </lineage>
</organism>
<dbReference type="InterPro" id="IPR003769">
    <property type="entry name" value="ClpS_core"/>
</dbReference>
<gene>
    <name evidence="1 3" type="primary">clpS</name>
    <name evidence="3" type="ORF">K8I29_15885</name>
</gene>
<dbReference type="InterPro" id="IPR014719">
    <property type="entry name" value="Ribosomal_bL12_C/ClpS-like"/>
</dbReference>
<dbReference type="InterPro" id="IPR022935">
    <property type="entry name" value="ClpS"/>
</dbReference>
<dbReference type="PANTHER" id="PTHR33473">
    <property type="entry name" value="ATP-DEPENDENT CLP PROTEASE ADAPTER PROTEIN CLPS1, CHLOROPLASTIC"/>
    <property type="match status" value="1"/>
</dbReference>
<dbReference type="EMBL" id="JAIOIV010000126">
    <property type="protein sequence ID" value="MBZ0157676.1"/>
    <property type="molecule type" value="Genomic_DNA"/>
</dbReference>
<comment type="function">
    <text evidence="1">Involved in the modulation of the specificity of the ClpAP-mediated ATP-dependent protein degradation.</text>
</comment>
<comment type="caution">
    <text evidence="3">The sequence shown here is derived from an EMBL/GenBank/DDBJ whole genome shotgun (WGS) entry which is preliminary data.</text>
</comment>
<name>A0A953J7G8_9BACT</name>